<comment type="caution">
    <text evidence="4">The sequence shown here is derived from an EMBL/GenBank/DDBJ whole genome shotgun (WGS) entry which is preliminary data.</text>
</comment>
<dbReference type="InterPro" id="IPR036679">
    <property type="entry name" value="FlgN-like_sf"/>
</dbReference>
<dbReference type="EMBL" id="JAGGLD010000005">
    <property type="protein sequence ID" value="MBP2001780.1"/>
    <property type="molecule type" value="Genomic_DNA"/>
</dbReference>
<keyword evidence="2" id="KW-0175">Coiled coil</keyword>
<dbReference type="Proteomes" id="UP001519288">
    <property type="component" value="Unassembled WGS sequence"/>
</dbReference>
<sequence>MAVHQLIEALSQLDQAHANMIELAGEKQTAIMNNDVDGLIGILNQESRTLKRIEQLEDVRLATCYHFLKEKGVKSQLKLTITELSRLVFDPDEKKLLTDMQRQLSDKLQHLKRLNDLNQKLIEQSLTFLEYSLDLLVGAPDEAATYQHPADKPGSVRRPGIFDTRA</sequence>
<name>A0ABS4JJ97_9BACL</name>
<dbReference type="Pfam" id="PF05130">
    <property type="entry name" value="FlgN"/>
    <property type="match status" value="1"/>
</dbReference>
<feature type="coiled-coil region" evidence="2">
    <location>
        <begin position="97"/>
        <end position="124"/>
    </location>
</feature>
<dbReference type="SUPFAM" id="SSF140566">
    <property type="entry name" value="FlgN-like"/>
    <property type="match status" value="1"/>
</dbReference>
<feature type="region of interest" description="Disordered" evidence="3">
    <location>
        <begin position="146"/>
        <end position="166"/>
    </location>
</feature>
<proteinExistence type="predicted"/>
<reference evidence="4 5" key="1">
    <citation type="submission" date="2021-03" db="EMBL/GenBank/DDBJ databases">
        <title>Genomic Encyclopedia of Type Strains, Phase IV (KMG-IV): sequencing the most valuable type-strain genomes for metagenomic binning, comparative biology and taxonomic classification.</title>
        <authorList>
            <person name="Goeker M."/>
        </authorList>
    </citation>
    <scope>NUCLEOTIDE SEQUENCE [LARGE SCALE GENOMIC DNA]</scope>
    <source>
        <strain evidence="4 5">DSM 26806</strain>
    </source>
</reference>
<keyword evidence="4" id="KW-0966">Cell projection</keyword>
<evidence type="ECO:0000256" key="1">
    <source>
        <dbReference type="ARBA" id="ARBA00022795"/>
    </source>
</evidence>
<dbReference type="Gene3D" id="1.20.58.300">
    <property type="entry name" value="FlgN-like"/>
    <property type="match status" value="1"/>
</dbReference>
<dbReference type="InterPro" id="IPR007809">
    <property type="entry name" value="FlgN-like"/>
</dbReference>
<evidence type="ECO:0000313" key="4">
    <source>
        <dbReference type="EMBL" id="MBP2001780.1"/>
    </source>
</evidence>
<dbReference type="RefSeq" id="WP_209863740.1">
    <property type="nucleotide sequence ID" value="NZ_JAGGLD010000005.1"/>
</dbReference>
<keyword evidence="4" id="KW-0282">Flagellum</keyword>
<organism evidence="4 5">
    <name type="scientific">Paenibacillus shirakamiensis</name>
    <dbReference type="NCBI Taxonomy" id="1265935"/>
    <lineage>
        <taxon>Bacteria</taxon>
        <taxon>Bacillati</taxon>
        <taxon>Bacillota</taxon>
        <taxon>Bacilli</taxon>
        <taxon>Bacillales</taxon>
        <taxon>Paenibacillaceae</taxon>
        <taxon>Paenibacillus</taxon>
    </lineage>
</organism>
<keyword evidence="5" id="KW-1185">Reference proteome</keyword>
<protein>
    <submittedName>
        <fullName evidence="4">Flagellar biosynthesis/type III secretory pathway chaperone</fullName>
    </submittedName>
</protein>
<keyword evidence="1" id="KW-1005">Bacterial flagellum biogenesis</keyword>
<gene>
    <name evidence="4" type="ORF">J2Z69_002836</name>
</gene>
<evidence type="ECO:0000256" key="2">
    <source>
        <dbReference type="SAM" id="Coils"/>
    </source>
</evidence>
<evidence type="ECO:0000313" key="5">
    <source>
        <dbReference type="Proteomes" id="UP001519288"/>
    </source>
</evidence>
<accession>A0ABS4JJ97</accession>
<evidence type="ECO:0000256" key="3">
    <source>
        <dbReference type="SAM" id="MobiDB-lite"/>
    </source>
</evidence>
<keyword evidence="4" id="KW-0969">Cilium</keyword>